<protein>
    <submittedName>
        <fullName evidence="9">Basic membrane lipoprotein</fullName>
    </submittedName>
</protein>
<evidence type="ECO:0000256" key="5">
    <source>
        <dbReference type="ARBA" id="ARBA00023136"/>
    </source>
</evidence>
<dbReference type="PANTHER" id="PTHR34296:SF2">
    <property type="entry name" value="ABC TRANSPORTER GUANOSINE-BINDING PROTEIN NUPN"/>
    <property type="match status" value="1"/>
</dbReference>
<evidence type="ECO:0000313" key="9">
    <source>
        <dbReference type="EMBL" id="KUK46727.1"/>
    </source>
</evidence>
<dbReference type="InterPro" id="IPR003760">
    <property type="entry name" value="PnrA-like"/>
</dbReference>
<evidence type="ECO:0000256" key="6">
    <source>
        <dbReference type="ARBA" id="ARBA00023288"/>
    </source>
</evidence>
<dbReference type="GO" id="GO:0005886">
    <property type="term" value="C:plasma membrane"/>
    <property type="evidence" value="ECO:0007669"/>
    <property type="project" value="UniProtKB-SubCell"/>
</dbReference>
<keyword evidence="6 9" id="KW-0449">Lipoprotein</keyword>
<evidence type="ECO:0000256" key="7">
    <source>
        <dbReference type="SAM" id="SignalP"/>
    </source>
</evidence>
<gene>
    <name evidence="9" type="ORF">XD73_0393</name>
</gene>
<feature type="domain" description="ABC transporter substrate-binding protein PnrA-like" evidence="8">
    <location>
        <begin position="59"/>
        <end position="362"/>
    </location>
</feature>
<evidence type="ECO:0000256" key="3">
    <source>
        <dbReference type="ARBA" id="ARBA00022475"/>
    </source>
</evidence>
<evidence type="ECO:0000313" key="10">
    <source>
        <dbReference type="Proteomes" id="UP000064249"/>
    </source>
</evidence>
<accession>A0A101FYM6</accession>
<evidence type="ECO:0000256" key="2">
    <source>
        <dbReference type="ARBA" id="ARBA00008610"/>
    </source>
</evidence>
<evidence type="ECO:0000256" key="4">
    <source>
        <dbReference type="ARBA" id="ARBA00022729"/>
    </source>
</evidence>
<dbReference type="PANTHER" id="PTHR34296">
    <property type="entry name" value="TRANSCRIPTIONAL ACTIVATOR PROTEIN MED"/>
    <property type="match status" value="1"/>
</dbReference>
<dbReference type="Gene3D" id="3.40.50.2300">
    <property type="match status" value="2"/>
</dbReference>
<comment type="similarity">
    <text evidence="2">Belongs to the BMP lipoprotein family.</text>
</comment>
<feature type="signal peptide" evidence="7">
    <location>
        <begin position="1"/>
        <end position="25"/>
    </location>
</feature>
<dbReference type="InterPro" id="IPR028082">
    <property type="entry name" value="Peripla_BP_I"/>
</dbReference>
<dbReference type="PATRIC" id="fig|167964.4.peg.817"/>
<organism evidence="9 10">
    <name type="scientific">Anaerolinea thermophila</name>
    <dbReference type="NCBI Taxonomy" id="167964"/>
    <lineage>
        <taxon>Bacteria</taxon>
        <taxon>Bacillati</taxon>
        <taxon>Chloroflexota</taxon>
        <taxon>Anaerolineae</taxon>
        <taxon>Anaerolineales</taxon>
        <taxon>Anaerolineaceae</taxon>
        <taxon>Anaerolinea</taxon>
    </lineage>
</organism>
<comment type="caution">
    <text evidence="9">The sequence shown here is derived from an EMBL/GenBank/DDBJ whole genome shotgun (WGS) entry which is preliminary data.</text>
</comment>
<dbReference type="SUPFAM" id="SSF53822">
    <property type="entry name" value="Periplasmic binding protein-like I"/>
    <property type="match status" value="1"/>
</dbReference>
<evidence type="ECO:0000259" key="8">
    <source>
        <dbReference type="Pfam" id="PF02608"/>
    </source>
</evidence>
<proteinExistence type="inferred from homology"/>
<sequence length="368" mass="38935">MTKKLSVLLSILIIASVLLVSCSNAEPTEEAMVEEPVAEEPAAEEPVAEEAPVMTFCQVTDTGGIDDKSFNATAWLGMENAAADFGVEIKYLESQQQSDYEVNLNAFVEEGCDLILSIGFLLADATAAAANANPDVNFAIVDNGSMDIPNIRGNYANIEEAAFLAGYLAAGMTETGKVATYVGILFPSTQTFMDGYAMGVAYYNEVHGTAVEVLGWDMETQTGLEVGNFESLDDGRALGESLLDEGADIIMPVAGPVGLGTLAVMQERGSGLVIGVDNDWSIANPDQADYILASALKKIDVFVYDSIEKVINGEFVGGEDYALTLENDGVGLAYGTAWADKIPADLQAEIEALIPQIIAGEIAVLPTR</sequence>
<keyword evidence="3" id="KW-1003">Cell membrane</keyword>
<reference evidence="9 10" key="1">
    <citation type="journal article" date="2015" name="MBio">
        <title>Genome-Resolved Metagenomic Analysis Reveals Roles for Candidate Phyla and Other Microbial Community Members in Biogeochemical Transformations in Oil Reservoirs.</title>
        <authorList>
            <person name="Hu P."/>
            <person name="Tom L."/>
            <person name="Singh A."/>
            <person name="Thomas B.C."/>
            <person name="Baker B.J."/>
            <person name="Piceno Y.M."/>
            <person name="Andersen G.L."/>
            <person name="Banfield J.F."/>
        </authorList>
    </citation>
    <scope>NUCLEOTIDE SEQUENCE [LARGE SCALE GENOMIC DNA]</scope>
    <source>
        <strain evidence="9">46_16</strain>
    </source>
</reference>
<keyword evidence="4 7" id="KW-0732">Signal</keyword>
<dbReference type="InterPro" id="IPR008107">
    <property type="entry name" value="Mycoplasma_p48"/>
</dbReference>
<comment type="subcellular location">
    <subcellularLocation>
        <location evidence="1">Cell membrane</location>
        <topology evidence="1">Lipid-anchor</topology>
    </subcellularLocation>
</comment>
<dbReference type="CDD" id="cd06354">
    <property type="entry name" value="PBP1_PrnA-like"/>
    <property type="match status" value="1"/>
</dbReference>
<keyword evidence="5" id="KW-0472">Membrane</keyword>
<dbReference type="EMBL" id="LGFU01000010">
    <property type="protein sequence ID" value="KUK46727.1"/>
    <property type="molecule type" value="Genomic_DNA"/>
</dbReference>
<dbReference type="Pfam" id="PF02608">
    <property type="entry name" value="Bmp"/>
    <property type="match status" value="1"/>
</dbReference>
<dbReference type="PROSITE" id="PS51257">
    <property type="entry name" value="PROKAR_LIPOPROTEIN"/>
    <property type="match status" value="1"/>
</dbReference>
<dbReference type="PRINTS" id="PR01733">
    <property type="entry name" value="LIPPROTEIN48"/>
</dbReference>
<name>A0A101FYM6_9CHLR</name>
<feature type="chain" id="PRO_5007096329" evidence="7">
    <location>
        <begin position="26"/>
        <end position="368"/>
    </location>
</feature>
<evidence type="ECO:0000256" key="1">
    <source>
        <dbReference type="ARBA" id="ARBA00004193"/>
    </source>
</evidence>
<dbReference type="InterPro" id="IPR050957">
    <property type="entry name" value="BMP_lipoprotein"/>
</dbReference>
<dbReference type="AlphaFoldDB" id="A0A101FYM6"/>
<dbReference type="Proteomes" id="UP000064249">
    <property type="component" value="Unassembled WGS sequence"/>
</dbReference>